<evidence type="ECO:0008006" key="6">
    <source>
        <dbReference type="Google" id="ProtNLM"/>
    </source>
</evidence>
<dbReference type="EMBL" id="GL349469">
    <property type="protein sequence ID" value="KNC51743.1"/>
    <property type="molecule type" value="Genomic_DNA"/>
</dbReference>
<dbReference type="GO" id="GO:0005634">
    <property type="term" value="C:nucleus"/>
    <property type="evidence" value="ECO:0007669"/>
    <property type="project" value="UniProtKB-SubCell"/>
</dbReference>
<evidence type="ECO:0000256" key="2">
    <source>
        <dbReference type="ARBA" id="ARBA00023242"/>
    </source>
</evidence>
<dbReference type="AlphaFoldDB" id="A0A0L0DK54"/>
<dbReference type="Proteomes" id="UP000054408">
    <property type="component" value="Unassembled WGS sequence"/>
</dbReference>
<dbReference type="OrthoDB" id="329666at2759"/>
<dbReference type="GO" id="GO:0006261">
    <property type="term" value="P:DNA-templated DNA replication"/>
    <property type="evidence" value="ECO:0007669"/>
    <property type="project" value="TreeGrafter"/>
</dbReference>
<dbReference type="GeneID" id="25566654"/>
<name>A0A0L0DK54_THETB</name>
<keyword evidence="5" id="KW-1185">Reference proteome</keyword>
<dbReference type="Pfam" id="PF09739">
    <property type="entry name" value="MCM_bind"/>
    <property type="match status" value="1"/>
</dbReference>
<evidence type="ECO:0000256" key="1">
    <source>
        <dbReference type="ARBA" id="ARBA00004123"/>
    </source>
</evidence>
<dbReference type="eggNOG" id="KOG2545">
    <property type="taxonomic scope" value="Eukaryota"/>
</dbReference>
<feature type="region of interest" description="Disordered" evidence="3">
    <location>
        <begin position="123"/>
        <end position="203"/>
    </location>
</feature>
<comment type="subcellular location">
    <subcellularLocation>
        <location evidence="1">Nucleus</location>
    </subcellularLocation>
</comment>
<keyword evidence="2" id="KW-0539">Nucleus</keyword>
<gene>
    <name evidence="4" type="ORF">AMSG_07812</name>
</gene>
<dbReference type="GO" id="GO:0003682">
    <property type="term" value="F:chromatin binding"/>
    <property type="evidence" value="ECO:0007669"/>
    <property type="project" value="TreeGrafter"/>
</dbReference>
<sequence>MYTVQSLLQTALDAASTTGTPLAEIKSLNHLEHHKVANGSVVRFRCMVQDNLDTLLCRAVVKLDPVPGAEEEDPAQPRGSRYLCGKYRHTVPLPDGYDVDDDFRAYSDQYTYHCTTVPGETPWLLDDEANELPPFGTPSRKRRTRSRDDDDDDDAGNMMARAPSFSPSPSPGLGPAPGDMDLGSPSASREGTPAASSSIGPAAKKNRPLAAAASSAAAAFTTPGATLRNLNDAIVNLPGTGAGAGPAFGAIVHFYDSDPSLKLNSIIDVVGILELTPAETAFRNPHDAEGIDFYEEHMAHHPPSSLVPRIHVLFHDTRAHPLASIPQPVVDPDASRAALALPLSVEAALGSSAAAAAAAAATRAHLAAAAGGDALAAEYLMLALVSRVTSPPEASSPLGSFHLNLSGVVGGSAASLYQAICDVAPLVVGVPLAIDLLNDRSFVPHKDYTTNRLVAGVLQLAPSTMLLVDETAMASGQVSQVGVANLFAFATIMDRAALEYDFGSSQGLAYDNITVAMDTPVVVFSEGTSMFASSKKQAFGNLSRLLELPLEPAAPSSTSSAPAPTVDHATAMLIRRFLAAVRWAPYTFDDSLSDAISDEFTTLRTDPTLNMDPQRLSLWLTLARWHALLHGKSSLDMDSWAAVKDMERARLARVAARAAAAAASS</sequence>
<organism evidence="4 5">
    <name type="scientific">Thecamonas trahens ATCC 50062</name>
    <dbReference type="NCBI Taxonomy" id="461836"/>
    <lineage>
        <taxon>Eukaryota</taxon>
        <taxon>Apusozoa</taxon>
        <taxon>Apusomonadida</taxon>
        <taxon>Apusomonadidae</taxon>
        <taxon>Thecamonas</taxon>
    </lineage>
</organism>
<dbReference type="PANTHER" id="PTHR13489:SF0">
    <property type="entry name" value="MINI-CHROMOSOME MAINTENANCE COMPLEX-BINDING PROTEIN"/>
    <property type="match status" value="1"/>
</dbReference>
<proteinExistence type="predicted"/>
<dbReference type="STRING" id="461836.A0A0L0DK54"/>
<evidence type="ECO:0000313" key="5">
    <source>
        <dbReference type="Proteomes" id="UP000054408"/>
    </source>
</evidence>
<reference evidence="4 5" key="1">
    <citation type="submission" date="2010-05" db="EMBL/GenBank/DDBJ databases">
        <title>The Genome Sequence of Thecamonas trahens ATCC 50062.</title>
        <authorList>
            <consortium name="The Broad Institute Genome Sequencing Platform"/>
            <person name="Russ C."/>
            <person name="Cuomo C."/>
            <person name="Shea T."/>
            <person name="Young S.K."/>
            <person name="Zeng Q."/>
            <person name="Koehrsen M."/>
            <person name="Haas B."/>
            <person name="Borodovsky M."/>
            <person name="Guigo R."/>
            <person name="Alvarado L."/>
            <person name="Berlin A."/>
            <person name="Bochicchio J."/>
            <person name="Borenstein D."/>
            <person name="Chapman S."/>
            <person name="Chen Z."/>
            <person name="Freedman E."/>
            <person name="Gellesch M."/>
            <person name="Goldberg J."/>
            <person name="Griggs A."/>
            <person name="Gujja S."/>
            <person name="Heilman E."/>
            <person name="Heiman D."/>
            <person name="Hepburn T."/>
            <person name="Howarth C."/>
            <person name="Jen D."/>
            <person name="Larson L."/>
            <person name="Mehta T."/>
            <person name="Park D."/>
            <person name="Pearson M."/>
            <person name="Roberts A."/>
            <person name="Saif S."/>
            <person name="Shenoy N."/>
            <person name="Sisk P."/>
            <person name="Stolte C."/>
            <person name="Sykes S."/>
            <person name="Thomson T."/>
            <person name="Walk T."/>
            <person name="White J."/>
            <person name="Yandava C."/>
            <person name="Burger G."/>
            <person name="Gray M.W."/>
            <person name="Holland P.W.H."/>
            <person name="King N."/>
            <person name="Lang F.B.F."/>
            <person name="Roger A.J."/>
            <person name="Ruiz-Trillo I."/>
            <person name="Lander E."/>
            <person name="Nusbaum C."/>
        </authorList>
    </citation>
    <scope>NUCLEOTIDE SEQUENCE [LARGE SCALE GENOMIC DNA]</scope>
    <source>
        <strain evidence="4 5">ATCC 50062</strain>
    </source>
</reference>
<dbReference type="PANTHER" id="PTHR13489">
    <property type="entry name" value="MINI-CHROMOSOME MAINTENANCE COMPLEX-BINDING PROTEIN"/>
    <property type="match status" value="1"/>
</dbReference>
<evidence type="ECO:0000256" key="3">
    <source>
        <dbReference type="SAM" id="MobiDB-lite"/>
    </source>
</evidence>
<evidence type="ECO:0000313" key="4">
    <source>
        <dbReference type="EMBL" id="KNC51743.1"/>
    </source>
</evidence>
<dbReference type="RefSeq" id="XP_013755871.1">
    <property type="nucleotide sequence ID" value="XM_013900417.1"/>
</dbReference>
<accession>A0A0L0DK54</accession>
<feature type="compositionally biased region" description="Polar residues" evidence="3">
    <location>
        <begin position="185"/>
        <end position="199"/>
    </location>
</feature>
<dbReference type="InterPro" id="IPR019140">
    <property type="entry name" value="MCM_complex-bd"/>
</dbReference>
<dbReference type="OMA" id="QMANCLT"/>
<protein>
    <recommendedName>
        <fullName evidence="6">Mini-chromosome maintenance complex-binding protein</fullName>
    </recommendedName>
</protein>